<dbReference type="STRING" id="1298851.TST_0084"/>
<keyword evidence="8 10" id="KW-1133">Transmembrane helix</keyword>
<feature type="transmembrane region" description="Helical" evidence="10">
    <location>
        <begin position="94"/>
        <end position="112"/>
    </location>
</feature>
<evidence type="ECO:0000256" key="8">
    <source>
        <dbReference type="ARBA" id="ARBA00022989"/>
    </source>
</evidence>
<dbReference type="CDD" id="cd06261">
    <property type="entry name" value="TM_PBP2"/>
    <property type="match status" value="1"/>
</dbReference>
<dbReference type="PATRIC" id="fig|1298851.3.peg.87"/>
<dbReference type="InterPro" id="IPR000515">
    <property type="entry name" value="MetI-like"/>
</dbReference>
<comment type="subcellular location">
    <subcellularLocation>
        <location evidence="2 10">Cell membrane</location>
        <topology evidence="2 10">Multi-pass membrane protein</topology>
    </subcellularLocation>
</comment>
<evidence type="ECO:0000256" key="3">
    <source>
        <dbReference type="ARBA" id="ARBA00007069"/>
    </source>
</evidence>
<keyword evidence="6 11" id="KW-0500">Molybdenum</keyword>
<evidence type="ECO:0000256" key="1">
    <source>
        <dbReference type="ARBA" id="ARBA00002949"/>
    </source>
</evidence>
<dbReference type="NCBIfam" id="TIGR02141">
    <property type="entry name" value="modB_ABC"/>
    <property type="match status" value="1"/>
</dbReference>
<proteinExistence type="inferred from homology"/>
<dbReference type="GO" id="GO:0005886">
    <property type="term" value="C:plasma membrane"/>
    <property type="evidence" value="ECO:0007669"/>
    <property type="project" value="UniProtKB-SubCell"/>
</dbReference>
<sequence length="228" mass="24683">MSLFQLADRELLFSIGLSLKVATVATVLVVFLGVPMAYVLAKKEFPLKRAVELTVMLPLVFSPTVTGYILLLLLGKRGVIGALIYRVFGKTILFTWYAAVVASVVAAMPLFVKTAQAAFAGVDDEYIYVSYTLGRGKLYTFFKIVLPLSKHGVIAGTVLAFARAMGEFGATLMLAGNIPMKTTTIPIEIYNAVSSAQFEKANVLLVVTAVISCGVLLMVNRVMSRWSV</sequence>
<dbReference type="KEGG" id="ttk:TST_0084"/>
<dbReference type="Proteomes" id="UP000063234">
    <property type="component" value="Chromosome"/>
</dbReference>
<protein>
    <recommendedName>
        <fullName evidence="11">Molybdenum transport system permease</fullName>
    </recommendedName>
</protein>
<evidence type="ECO:0000256" key="4">
    <source>
        <dbReference type="ARBA" id="ARBA00022448"/>
    </source>
</evidence>
<keyword evidence="9 10" id="KW-0472">Membrane</keyword>
<comment type="caution">
    <text evidence="11">Lacks conserved residue(s) required for the propagation of feature annotation.</text>
</comment>
<dbReference type="PROSITE" id="PS50928">
    <property type="entry name" value="ABC_TM1"/>
    <property type="match status" value="1"/>
</dbReference>
<accession>A0A0S3QRD7</accession>
<feature type="domain" description="ABC transmembrane type-1" evidence="12">
    <location>
        <begin position="15"/>
        <end position="219"/>
    </location>
</feature>
<dbReference type="InterPro" id="IPR035906">
    <property type="entry name" value="MetI-like_sf"/>
</dbReference>
<dbReference type="InterPro" id="IPR011867">
    <property type="entry name" value="ModB_ABC"/>
</dbReference>
<evidence type="ECO:0000256" key="5">
    <source>
        <dbReference type="ARBA" id="ARBA00022475"/>
    </source>
</evidence>
<dbReference type="EMBL" id="AP013035">
    <property type="protein sequence ID" value="BAT70894.1"/>
    <property type="molecule type" value="Genomic_DNA"/>
</dbReference>
<evidence type="ECO:0000256" key="6">
    <source>
        <dbReference type="ARBA" id="ARBA00022505"/>
    </source>
</evidence>
<evidence type="ECO:0000313" key="14">
    <source>
        <dbReference type="Proteomes" id="UP000063234"/>
    </source>
</evidence>
<evidence type="ECO:0000313" key="13">
    <source>
        <dbReference type="EMBL" id="BAT70894.1"/>
    </source>
</evidence>
<evidence type="ECO:0000256" key="11">
    <source>
        <dbReference type="RuleBase" id="RU365097"/>
    </source>
</evidence>
<keyword evidence="7 10" id="KW-0812">Transmembrane</keyword>
<keyword evidence="5 11" id="KW-1003">Cell membrane</keyword>
<keyword evidence="4 10" id="KW-0813">Transport</keyword>
<dbReference type="AlphaFoldDB" id="A0A0S3QRD7"/>
<feature type="transmembrane region" description="Helical" evidence="10">
    <location>
        <begin position="12"/>
        <end position="41"/>
    </location>
</feature>
<dbReference type="Gene3D" id="1.10.3720.10">
    <property type="entry name" value="MetI-like"/>
    <property type="match status" value="1"/>
</dbReference>
<dbReference type="SUPFAM" id="SSF161098">
    <property type="entry name" value="MetI-like"/>
    <property type="match status" value="1"/>
</dbReference>
<dbReference type="PANTHER" id="PTHR30183:SF3">
    <property type="entry name" value="MOLYBDENUM TRANSPORT SYSTEM PERMEASE PROTEIN MODB"/>
    <property type="match status" value="1"/>
</dbReference>
<dbReference type="Pfam" id="PF00528">
    <property type="entry name" value="BPD_transp_1"/>
    <property type="match status" value="1"/>
</dbReference>
<evidence type="ECO:0000256" key="9">
    <source>
        <dbReference type="ARBA" id="ARBA00023136"/>
    </source>
</evidence>
<evidence type="ECO:0000256" key="10">
    <source>
        <dbReference type="RuleBase" id="RU363032"/>
    </source>
</evidence>
<evidence type="ECO:0000256" key="2">
    <source>
        <dbReference type="ARBA" id="ARBA00004651"/>
    </source>
</evidence>
<feature type="transmembrane region" description="Helical" evidence="10">
    <location>
        <begin position="53"/>
        <end position="74"/>
    </location>
</feature>
<dbReference type="PANTHER" id="PTHR30183">
    <property type="entry name" value="MOLYBDENUM TRANSPORT SYSTEM PERMEASE PROTEIN MODB"/>
    <property type="match status" value="1"/>
</dbReference>
<name>A0A0S3QRD7_THET7</name>
<keyword evidence="14" id="KW-1185">Reference proteome</keyword>
<comment type="function">
    <text evidence="1 11">Part of the binding-protein-dependent transport system for molybdenum; probably responsible for the translocation of the substrate across the membrane.</text>
</comment>
<evidence type="ECO:0000259" key="12">
    <source>
        <dbReference type="PROSITE" id="PS50928"/>
    </source>
</evidence>
<gene>
    <name evidence="13" type="primary">modB</name>
    <name evidence="13" type="ORF">TST_0084</name>
</gene>
<comment type="similarity">
    <text evidence="3 11">Belongs to the binding-protein-dependent transport system permease family. CysTW subfamily.</text>
</comment>
<dbReference type="GO" id="GO:0015098">
    <property type="term" value="F:molybdate ion transmembrane transporter activity"/>
    <property type="evidence" value="ECO:0007669"/>
    <property type="project" value="UniProtKB-UniRule"/>
</dbReference>
<feature type="transmembrane region" description="Helical" evidence="10">
    <location>
        <begin position="203"/>
        <end position="223"/>
    </location>
</feature>
<reference evidence="14" key="1">
    <citation type="journal article" date="2018" name="Science">
        <title>A primordial and reversible TCA cycle in a facultatively chemolithoautotrophic thermophile.</title>
        <authorList>
            <person name="Nunoura T."/>
            <person name="Chikaraishi Y."/>
            <person name="Izaki R."/>
            <person name="Suwa T."/>
            <person name="Sato T."/>
            <person name="Harada T."/>
            <person name="Mori K."/>
            <person name="Kato Y."/>
            <person name="Miyazaki M."/>
            <person name="Shimamura S."/>
            <person name="Yanagawa K."/>
            <person name="Shuto A."/>
            <person name="Ohkouchi N."/>
            <person name="Fujita N."/>
            <person name="Takaki Y."/>
            <person name="Atomi H."/>
            <person name="Takai K."/>
        </authorList>
    </citation>
    <scope>NUCLEOTIDE SEQUENCE [LARGE SCALE GENOMIC DNA]</scope>
    <source>
        <strain evidence="14">DSM 17441 / JCM 13301 / NBRC 103674 / ABI70S6</strain>
    </source>
</reference>
<organism evidence="13 14">
    <name type="scientific">Thermosulfidibacter takaii (strain DSM 17441 / JCM 13301 / NBRC 103674 / ABI70S6)</name>
    <dbReference type="NCBI Taxonomy" id="1298851"/>
    <lineage>
        <taxon>Bacteria</taxon>
        <taxon>Pseudomonadati</taxon>
        <taxon>Thermosulfidibacterota</taxon>
        <taxon>Thermosulfidibacteria</taxon>
        <taxon>Thermosulfidibacterales</taxon>
        <taxon>Thermosulfidibacteraceae</taxon>
    </lineage>
</organism>
<evidence type="ECO:0000256" key="7">
    <source>
        <dbReference type="ARBA" id="ARBA00022692"/>
    </source>
</evidence>